<organism evidence="2 3">
    <name type="scientific">Cercophora newfieldiana</name>
    <dbReference type="NCBI Taxonomy" id="92897"/>
    <lineage>
        <taxon>Eukaryota</taxon>
        <taxon>Fungi</taxon>
        <taxon>Dikarya</taxon>
        <taxon>Ascomycota</taxon>
        <taxon>Pezizomycotina</taxon>
        <taxon>Sordariomycetes</taxon>
        <taxon>Sordariomycetidae</taxon>
        <taxon>Sordariales</taxon>
        <taxon>Lasiosphaeriaceae</taxon>
        <taxon>Cercophora</taxon>
    </lineage>
</organism>
<evidence type="ECO:0000313" key="2">
    <source>
        <dbReference type="EMBL" id="KAK0652757.1"/>
    </source>
</evidence>
<gene>
    <name evidence="2" type="ORF">B0T16DRAFT_490556</name>
</gene>
<dbReference type="Proteomes" id="UP001174936">
    <property type="component" value="Unassembled WGS sequence"/>
</dbReference>
<feature type="non-terminal residue" evidence="2">
    <location>
        <position position="300"/>
    </location>
</feature>
<comment type="caution">
    <text evidence="2">The sequence shown here is derived from an EMBL/GenBank/DDBJ whole genome shotgun (WGS) entry which is preliminary data.</text>
</comment>
<reference evidence="2" key="1">
    <citation type="submission" date="2023-06" db="EMBL/GenBank/DDBJ databases">
        <title>Genome-scale phylogeny and comparative genomics of the fungal order Sordariales.</title>
        <authorList>
            <consortium name="Lawrence Berkeley National Laboratory"/>
            <person name="Hensen N."/>
            <person name="Bonometti L."/>
            <person name="Westerberg I."/>
            <person name="Brannstrom I.O."/>
            <person name="Guillou S."/>
            <person name="Cros-Aarteil S."/>
            <person name="Calhoun S."/>
            <person name="Haridas S."/>
            <person name="Kuo A."/>
            <person name="Mondo S."/>
            <person name="Pangilinan J."/>
            <person name="Riley R."/>
            <person name="Labutti K."/>
            <person name="Andreopoulos B."/>
            <person name="Lipzen A."/>
            <person name="Chen C."/>
            <person name="Yanf M."/>
            <person name="Daum C."/>
            <person name="Ng V."/>
            <person name="Clum A."/>
            <person name="Steindorff A."/>
            <person name="Ohm R."/>
            <person name="Martin F."/>
            <person name="Silar P."/>
            <person name="Natvig D."/>
            <person name="Lalanne C."/>
            <person name="Gautier V."/>
            <person name="Ament-Velasquez S.L."/>
            <person name="Kruys A."/>
            <person name="Hutchinson M.I."/>
            <person name="Powell A.J."/>
            <person name="Barry K."/>
            <person name="Miller A.N."/>
            <person name="Grigoriev I.V."/>
            <person name="Debuchy R."/>
            <person name="Gladieux P."/>
            <person name="Thoren M.H."/>
            <person name="Johannesson H."/>
        </authorList>
    </citation>
    <scope>NUCLEOTIDE SEQUENCE</scope>
    <source>
        <strain evidence="2">SMH2532-1</strain>
    </source>
</reference>
<protein>
    <submittedName>
        <fullName evidence="2">Uncharacterized protein</fullName>
    </submittedName>
</protein>
<dbReference type="AlphaFoldDB" id="A0AA39YHJ9"/>
<proteinExistence type="predicted"/>
<name>A0AA39YHJ9_9PEZI</name>
<evidence type="ECO:0000313" key="3">
    <source>
        <dbReference type="Proteomes" id="UP001174936"/>
    </source>
</evidence>
<keyword evidence="1" id="KW-0175">Coiled coil</keyword>
<sequence length="300" mass="34401">MNTCAISVSGENMSLGDLIVRRFTVHDLQHFTIEQRVSVEMIHHTRRWTMLIWMDSGSDLSLTGNGPWLQNDKKLAWAATLDPVFQHRSRMALENTTNHIQSGTSRLPAVSPDKSKTLPQTISQMHLNYGRYLHPEIMACDAFYTLNELFQFSATSRGQFLDIMEDKIRIFSESRTNYRQQFEGIAELQLTRSLLEDHAREVEDNLDAIRSRDASTWPKATESSLLVKAEKAALQLQHQYERLLRRYRQLIEQCSISASALTNQQAHNHAEKTIQQANAITKLTLLAFCFVPLSFTTSLF</sequence>
<accession>A0AA39YHJ9</accession>
<feature type="coiled-coil region" evidence="1">
    <location>
        <begin position="185"/>
        <end position="253"/>
    </location>
</feature>
<evidence type="ECO:0000256" key="1">
    <source>
        <dbReference type="SAM" id="Coils"/>
    </source>
</evidence>
<dbReference type="EMBL" id="JAULSV010000002">
    <property type="protein sequence ID" value="KAK0652757.1"/>
    <property type="molecule type" value="Genomic_DNA"/>
</dbReference>
<keyword evidence="3" id="KW-1185">Reference proteome</keyword>